<dbReference type="CDD" id="cd06558">
    <property type="entry name" value="crotonase-like"/>
    <property type="match status" value="1"/>
</dbReference>
<dbReference type="Gene3D" id="3.90.226.10">
    <property type="entry name" value="2-enoyl-CoA Hydratase, Chain A, domain 1"/>
    <property type="match status" value="1"/>
</dbReference>
<comment type="similarity">
    <text evidence="2">Belongs to the enoyl-CoA hydratase/isomerase family.</text>
</comment>
<dbReference type="RefSeq" id="WP_128963861.1">
    <property type="nucleotide sequence ID" value="NZ_BMHC01000026.1"/>
</dbReference>
<dbReference type="AlphaFoldDB" id="A0A410V0A4"/>
<evidence type="ECO:0000313" key="5">
    <source>
        <dbReference type="EMBL" id="GGI32703.1"/>
    </source>
</evidence>
<keyword evidence="3" id="KW-0576">Peroxisome</keyword>
<keyword evidence="4" id="KW-0413">Isomerase</keyword>
<gene>
    <name evidence="5" type="ORF">GCM10010987_70740</name>
    <name evidence="6" type="ORF">XH86_04825</name>
</gene>
<dbReference type="InterPro" id="IPR029045">
    <property type="entry name" value="ClpP/crotonase-like_dom_sf"/>
</dbReference>
<sequence length="257" mass="27452">MTEHVRVEKNNNGVLTITLARPDKKNALTDAMYGKLADTIESAESDPSARVLLIRGEGDMFTAGNDVGEFAAVASGKSEGSRNVGRFIQSLARCSRPLVAAVQGRAVGVGTTMLLHCDLVVLADNTLLSTPFVSLALVPEAASSLLMPARIGYARAYEMFALGETVPAKAALEWGLANRVVPLDKLDAEALALAQRLARQPAGALIATKKLMRNGEALVAQMLAEGEQFAQRLRTAEAREAFTAFAERRPPDFTKIS</sequence>
<reference evidence="5" key="1">
    <citation type="journal article" date="2014" name="Int. J. Syst. Evol. Microbiol.">
        <title>Complete genome sequence of Corynebacterium casei LMG S-19264T (=DSM 44701T), isolated from a smear-ripened cheese.</title>
        <authorList>
            <consortium name="US DOE Joint Genome Institute (JGI-PGF)"/>
            <person name="Walter F."/>
            <person name="Albersmeier A."/>
            <person name="Kalinowski J."/>
            <person name="Ruckert C."/>
        </authorList>
    </citation>
    <scope>NUCLEOTIDE SEQUENCE</scope>
    <source>
        <strain evidence="5">CGMCC 1.15034</strain>
    </source>
</reference>
<reference evidence="5" key="3">
    <citation type="submission" date="2022-12" db="EMBL/GenBank/DDBJ databases">
        <authorList>
            <person name="Sun Q."/>
            <person name="Zhou Y."/>
        </authorList>
    </citation>
    <scope>NUCLEOTIDE SEQUENCE</scope>
    <source>
        <strain evidence="5">CGMCC 1.15034</strain>
    </source>
</reference>
<dbReference type="Gene3D" id="1.10.12.10">
    <property type="entry name" value="Lyase 2-enoyl-coa Hydratase, Chain A, domain 2"/>
    <property type="match status" value="1"/>
</dbReference>
<keyword evidence="7" id="KW-1185">Reference proteome</keyword>
<evidence type="ECO:0000256" key="1">
    <source>
        <dbReference type="ARBA" id="ARBA00004275"/>
    </source>
</evidence>
<evidence type="ECO:0000256" key="2">
    <source>
        <dbReference type="ARBA" id="ARBA00005254"/>
    </source>
</evidence>
<evidence type="ECO:0000313" key="7">
    <source>
        <dbReference type="Proteomes" id="UP000593880"/>
    </source>
</evidence>
<dbReference type="Proteomes" id="UP000625079">
    <property type="component" value="Unassembled WGS sequence"/>
</dbReference>
<dbReference type="SUPFAM" id="SSF52096">
    <property type="entry name" value="ClpP/crotonase"/>
    <property type="match status" value="1"/>
</dbReference>
<dbReference type="EMBL" id="CP030057">
    <property type="protein sequence ID" value="QOZ58143.1"/>
    <property type="molecule type" value="Genomic_DNA"/>
</dbReference>
<dbReference type="PANTHER" id="PTHR43684">
    <property type="match status" value="1"/>
</dbReference>
<reference evidence="6 7" key="2">
    <citation type="submission" date="2018-06" db="EMBL/GenBank/DDBJ databases">
        <title>Comparative genomics of rhizobia nodulating Arachis hypogaea in China.</title>
        <authorList>
            <person name="Li Y."/>
        </authorList>
    </citation>
    <scope>NUCLEOTIDE SEQUENCE [LARGE SCALE GENOMIC DNA]</scope>
    <source>
        <strain evidence="6 7">CCBAU 51658</strain>
    </source>
</reference>
<accession>A0A410V0A4</accession>
<dbReference type="EMBL" id="BMHC01000026">
    <property type="protein sequence ID" value="GGI32703.1"/>
    <property type="molecule type" value="Genomic_DNA"/>
</dbReference>
<dbReference type="InterPro" id="IPR014748">
    <property type="entry name" value="Enoyl-CoA_hydra_C"/>
</dbReference>
<dbReference type="Proteomes" id="UP000593880">
    <property type="component" value="Chromosome"/>
</dbReference>
<dbReference type="InterPro" id="IPR001753">
    <property type="entry name" value="Enoyl-CoA_hydra/iso"/>
</dbReference>
<name>A0A410V0A4_9BRAD</name>
<evidence type="ECO:0000313" key="6">
    <source>
        <dbReference type="EMBL" id="QOZ58143.1"/>
    </source>
</evidence>
<evidence type="ECO:0000256" key="3">
    <source>
        <dbReference type="ARBA" id="ARBA00023140"/>
    </source>
</evidence>
<dbReference type="GO" id="GO:0004165">
    <property type="term" value="F:delta(3)-delta(2)-enoyl-CoA isomerase activity"/>
    <property type="evidence" value="ECO:0007669"/>
    <property type="project" value="UniProtKB-ARBA"/>
</dbReference>
<comment type="subcellular location">
    <subcellularLocation>
        <location evidence="1">Peroxisome</location>
    </subcellularLocation>
</comment>
<dbReference type="OrthoDB" id="9797151at2"/>
<dbReference type="Pfam" id="PF00378">
    <property type="entry name" value="ECH_1"/>
    <property type="match status" value="1"/>
</dbReference>
<protein>
    <submittedName>
        <fullName evidence="5">Enoyl-CoA hydratase</fullName>
    </submittedName>
</protein>
<evidence type="ECO:0000256" key="4">
    <source>
        <dbReference type="ARBA" id="ARBA00023235"/>
    </source>
</evidence>
<proteinExistence type="inferred from homology"/>
<organism evidence="5 8">
    <name type="scientific">Bradyrhizobium guangdongense</name>
    <dbReference type="NCBI Taxonomy" id="1325090"/>
    <lineage>
        <taxon>Bacteria</taxon>
        <taxon>Pseudomonadati</taxon>
        <taxon>Pseudomonadota</taxon>
        <taxon>Alphaproteobacteria</taxon>
        <taxon>Hyphomicrobiales</taxon>
        <taxon>Nitrobacteraceae</taxon>
        <taxon>Bradyrhizobium</taxon>
    </lineage>
</organism>
<evidence type="ECO:0000313" key="8">
    <source>
        <dbReference type="Proteomes" id="UP000625079"/>
    </source>
</evidence>
<dbReference type="PANTHER" id="PTHR43684:SF1">
    <property type="entry name" value="ENOYL-COA DELTA ISOMERASE 2"/>
    <property type="match status" value="1"/>
</dbReference>
<dbReference type="InterPro" id="IPR051053">
    <property type="entry name" value="ECH/Chromodomain_protein"/>
</dbReference>